<dbReference type="Proteomes" id="UP000790787">
    <property type="component" value="Chromosome 3"/>
</dbReference>
<evidence type="ECO:0000313" key="1">
    <source>
        <dbReference type="Proteomes" id="UP000790787"/>
    </source>
</evidence>
<reference evidence="1" key="1">
    <citation type="journal article" date="2014" name="Nat. Commun.">
        <title>The tobacco genome sequence and its comparison with those of tomato and potato.</title>
        <authorList>
            <person name="Sierro N."/>
            <person name="Battey J.N."/>
            <person name="Ouadi S."/>
            <person name="Bakaher N."/>
            <person name="Bovet L."/>
            <person name="Willig A."/>
            <person name="Goepfert S."/>
            <person name="Peitsch M.C."/>
            <person name="Ivanov N.V."/>
        </authorList>
    </citation>
    <scope>NUCLEOTIDE SEQUENCE [LARGE SCALE GENOMIC DNA]</scope>
</reference>
<reference evidence="2" key="2">
    <citation type="submission" date="2025-08" db="UniProtKB">
        <authorList>
            <consortium name="RefSeq"/>
        </authorList>
    </citation>
    <scope>IDENTIFICATION</scope>
    <source>
        <tissue evidence="2">Leaf</tissue>
    </source>
</reference>
<accession>A0AC58TZB7</accession>
<name>A0AC58TZB7_TOBAC</name>
<evidence type="ECO:0000313" key="2">
    <source>
        <dbReference type="RefSeq" id="XP_075102499.1"/>
    </source>
</evidence>
<dbReference type="RefSeq" id="XP_075102499.1">
    <property type="nucleotide sequence ID" value="XM_075246398.1"/>
</dbReference>
<protein>
    <submittedName>
        <fullName evidence="2">Uncharacterized protein LOC142177491</fullName>
    </submittedName>
</protein>
<keyword evidence="1" id="KW-1185">Reference proteome</keyword>
<organism evidence="1 2">
    <name type="scientific">Nicotiana tabacum</name>
    <name type="common">Common tobacco</name>
    <dbReference type="NCBI Taxonomy" id="4097"/>
    <lineage>
        <taxon>Eukaryota</taxon>
        <taxon>Viridiplantae</taxon>
        <taxon>Streptophyta</taxon>
        <taxon>Embryophyta</taxon>
        <taxon>Tracheophyta</taxon>
        <taxon>Spermatophyta</taxon>
        <taxon>Magnoliopsida</taxon>
        <taxon>eudicotyledons</taxon>
        <taxon>Gunneridae</taxon>
        <taxon>Pentapetalae</taxon>
        <taxon>asterids</taxon>
        <taxon>lamiids</taxon>
        <taxon>Solanales</taxon>
        <taxon>Solanaceae</taxon>
        <taxon>Nicotianoideae</taxon>
        <taxon>Nicotianeae</taxon>
        <taxon>Nicotiana</taxon>
    </lineage>
</organism>
<gene>
    <name evidence="2" type="primary">LOC142177491</name>
</gene>
<proteinExistence type="predicted"/>
<sequence length="198" mass="23249">MNIPQQASWMVRKIMEARKTIQQLPEVKQRQSVIKQIYLGLLGNHNKVAWGALMFHNEARPKSVFTMWIQCHGRMLTADRLTKWGIQVNPRCNLCNSADESHMHLFGECSFSRAVWWRLLKWLQMCDAPVIPWTQVVTWVIIQSKGKSCKARILKMIYAEYIYGIWKERNNRIFEEKSRNAEQIAREVACICNIRAQG</sequence>